<protein>
    <submittedName>
        <fullName evidence="1">Uncharacterized protein</fullName>
    </submittedName>
</protein>
<dbReference type="Proteomes" id="UP001378592">
    <property type="component" value="Unassembled WGS sequence"/>
</dbReference>
<evidence type="ECO:0000313" key="1">
    <source>
        <dbReference type="EMBL" id="KAK7789257.1"/>
    </source>
</evidence>
<accession>A0AAN9V0E1</accession>
<proteinExistence type="predicted"/>
<dbReference type="AlphaFoldDB" id="A0AAN9V0E1"/>
<organism evidence="1 2">
    <name type="scientific">Gryllus longicercus</name>
    <dbReference type="NCBI Taxonomy" id="2509291"/>
    <lineage>
        <taxon>Eukaryota</taxon>
        <taxon>Metazoa</taxon>
        <taxon>Ecdysozoa</taxon>
        <taxon>Arthropoda</taxon>
        <taxon>Hexapoda</taxon>
        <taxon>Insecta</taxon>
        <taxon>Pterygota</taxon>
        <taxon>Neoptera</taxon>
        <taxon>Polyneoptera</taxon>
        <taxon>Orthoptera</taxon>
        <taxon>Ensifera</taxon>
        <taxon>Gryllidea</taxon>
        <taxon>Grylloidea</taxon>
        <taxon>Gryllidae</taxon>
        <taxon>Gryllinae</taxon>
        <taxon>Gryllus</taxon>
    </lineage>
</organism>
<evidence type="ECO:0000313" key="2">
    <source>
        <dbReference type="Proteomes" id="UP001378592"/>
    </source>
</evidence>
<comment type="caution">
    <text evidence="1">The sequence shown here is derived from an EMBL/GenBank/DDBJ whole genome shotgun (WGS) entry which is preliminary data.</text>
</comment>
<name>A0AAN9V0E1_9ORTH</name>
<reference evidence="1 2" key="1">
    <citation type="submission" date="2024-03" db="EMBL/GenBank/DDBJ databases">
        <title>The genome assembly and annotation of the cricket Gryllus longicercus Weissman &amp; Gray.</title>
        <authorList>
            <person name="Szrajer S."/>
            <person name="Gray D."/>
            <person name="Ylla G."/>
        </authorList>
    </citation>
    <scope>NUCLEOTIDE SEQUENCE [LARGE SCALE GENOMIC DNA]</scope>
    <source>
        <strain evidence="1">DAG 2021-001</strain>
        <tissue evidence="1">Whole body minus gut</tissue>
    </source>
</reference>
<sequence>MQRSVDVSQLVLYACEAIVLEWQQMPLISHVVISLGTRRRSCLGAADCMVGEQEFKFDTHAERTFSVYAIYFKNIFKKGWPIEMPKGAV</sequence>
<dbReference type="EMBL" id="JAZDUA010000801">
    <property type="protein sequence ID" value="KAK7789257.1"/>
    <property type="molecule type" value="Genomic_DNA"/>
</dbReference>
<keyword evidence="2" id="KW-1185">Reference proteome</keyword>
<gene>
    <name evidence="1" type="ORF">R5R35_005612</name>
</gene>